<dbReference type="InterPro" id="IPR006135">
    <property type="entry name" value="T3SS_substrate_exporter"/>
</dbReference>
<keyword evidence="2" id="KW-0472">Membrane</keyword>
<dbReference type="PRINTS" id="PR00950">
    <property type="entry name" value="TYPE3IMSPROT"/>
</dbReference>
<comment type="caution">
    <text evidence="3">The sequence shown here is derived from an EMBL/GenBank/DDBJ whole genome shotgun (WGS) entry which is preliminary data.</text>
</comment>
<proteinExistence type="inferred from homology"/>
<evidence type="ECO:0000313" key="4">
    <source>
        <dbReference type="Proteomes" id="UP001526430"/>
    </source>
</evidence>
<dbReference type="InterPro" id="IPR029025">
    <property type="entry name" value="T3SS_substrate_exporter_C"/>
</dbReference>
<feature type="transmembrane region" description="Helical" evidence="2">
    <location>
        <begin position="116"/>
        <end position="134"/>
    </location>
</feature>
<reference evidence="3 4" key="1">
    <citation type="submission" date="2022-10" db="EMBL/GenBank/DDBJ databases">
        <title>Roseococcus glaciei nov., sp. nov., isolated from glacier.</title>
        <authorList>
            <person name="Liu Q."/>
            <person name="Xin Y.-H."/>
        </authorList>
    </citation>
    <scope>NUCLEOTIDE SEQUENCE [LARGE SCALE GENOMIC DNA]</scope>
    <source>
        <strain evidence="3 4">MDT2-1-1</strain>
    </source>
</reference>
<sequence>MGQAVGFATLLAASATAALTLPRQVAQFQAALRGTLGRAHEWESMAAAREWLHLFLGVLWPVAGAAILAAVAATLAQTRGVVTLRAFSFDLGKLSPLAGFKRLFGGEAWLEFGRTLLKLGGVGAALWLAALGLAEPDGLLEVPAAALFDAAGSGVLRLLAVALGVFFLLALGDVLITNYRFLQRLRMTRKEVRDEMKDSEGSPEVKGRQRQMRQVLGRRMLAEAPKAAVVITNPTHYAVALAYKPGQAAAPRVVAKGVDAMAGRIREAAREAGVPVMPDPPLARALYRLELDAEIPAEHWDAVARLIAYVMKLRGRT</sequence>
<keyword evidence="4" id="KW-1185">Reference proteome</keyword>
<evidence type="ECO:0000313" key="3">
    <source>
        <dbReference type="EMBL" id="MCW8087435.1"/>
    </source>
</evidence>
<dbReference type="SUPFAM" id="SSF160544">
    <property type="entry name" value="EscU C-terminal domain-like"/>
    <property type="match status" value="1"/>
</dbReference>
<accession>A0ABT3NZ52</accession>
<dbReference type="Gene3D" id="3.40.1690.10">
    <property type="entry name" value="secretion proteins EscU"/>
    <property type="match status" value="1"/>
</dbReference>
<comment type="similarity">
    <text evidence="1">Belongs to the type III secretion exporter family.</text>
</comment>
<keyword evidence="2" id="KW-0812">Transmembrane</keyword>
<feature type="transmembrane region" description="Helical" evidence="2">
    <location>
        <begin position="154"/>
        <end position="176"/>
    </location>
</feature>
<protein>
    <submittedName>
        <fullName evidence="3">EscU/YscU/HrcU family type III secretion system export apparatus switch protein</fullName>
    </submittedName>
</protein>
<gene>
    <name evidence="3" type="ORF">OF850_17545</name>
</gene>
<dbReference type="EMBL" id="JAPFQI010000017">
    <property type="protein sequence ID" value="MCW8087435.1"/>
    <property type="molecule type" value="Genomic_DNA"/>
</dbReference>
<dbReference type="Pfam" id="PF01312">
    <property type="entry name" value="Bac_export_2"/>
    <property type="match status" value="1"/>
</dbReference>
<evidence type="ECO:0000256" key="2">
    <source>
        <dbReference type="SAM" id="Phobius"/>
    </source>
</evidence>
<dbReference type="PANTHER" id="PTHR30531">
    <property type="entry name" value="FLAGELLAR BIOSYNTHETIC PROTEIN FLHB"/>
    <property type="match status" value="1"/>
</dbReference>
<name>A0ABT3NZ52_9PROT</name>
<evidence type="ECO:0000256" key="1">
    <source>
        <dbReference type="ARBA" id="ARBA00010690"/>
    </source>
</evidence>
<dbReference type="PANTHER" id="PTHR30531:SF12">
    <property type="entry name" value="FLAGELLAR BIOSYNTHETIC PROTEIN FLHB"/>
    <property type="match status" value="1"/>
</dbReference>
<keyword evidence="2" id="KW-1133">Transmembrane helix</keyword>
<organism evidence="3 4">
    <name type="scientific">Sabulicella glaciei</name>
    <dbReference type="NCBI Taxonomy" id="2984948"/>
    <lineage>
        <taxon>Bacteria</taxon>
        <taxon>Pseudomonadati</taxon>
        <taxon>Pseudomonadota</taxon>
        <taxon>Alphaproteobacteria</taxon>
        <taxon>Acetobacterales</taxon>
        <taxon>Acetobacteraceae</taxon>
        <taxon>Sabulicella</taxon>
    </lineage>
</organism>
<dbReference type="Proteomes" id="UP001526430">
    <property type="component" value="Unassembled WGS sequence"/>
</dbReference>
<feature type="transmembrane region" description="Helical" evidence="2">
    <location>
        <begin position="51"/>
        <end position="76"/>
    </location>
</feature>